<dbReference type="STRING" id="479431.Namu_4963"/>
<comment type="PTM">
    <text evidence="12 13">Topaquinone (TPQ) is generated by copper-dependent autoxidation of a specific tyrosyl residue.</text>
</comment>
<dbReference type="InterPro" id="IPR036460">
    <property type="entry name" value="Cu_amine_oxidase_C_sf"/>
</dbReference>
<evidence type="ECO:0000256" key="2">
    <source>
        <dbReference type="ARBA" id="ARBA00001936"/>
    </source>
</evidence>
<evidence type="ECO:0000313" key="18">
    <source>
        <dbReference type="Proteomes" id="UP000002218"/>
    </source>
</evidence>
<dbReference type="GO" id="GO:0008131">
    <property type="term" value="F:primary methylamine oxidase activity"/>
    <property type="evidence" value="ECO:0007669"/>
    <property type="project" value="InterPro"/>
</dbReference>
<dbReference type="Pfam" id="PF21994">
    <property type="entry name" value="AGAO-like_N2"/>
    <property type="match status" value="1"/>
</dbReference>
<dbReference type="InterPro" id="IPR000269">
    <property type="entry name" value="Cu_amine_oxidase"/>
</dbReference>
<protein>
    <recommendedName>
        <fullName evidence="13">Amine oxidase</fullName>
        <ecNumber evidence="13">1.4.3.-</ecNumber>
    </recommendedName>
</protein>
<dbReference type="InterPro" id="IPR016182">
    <property type="entry name" value="Cu_amine_oxidase_N-reg"/>
</dbReference>
<dbReference type="Pfam" id="PF01179">
    <property type="entry name" value="Cu_amine_oxid"/>
    <property type="match status" value="1"/>
</dbReference>
<evidence type="ECO:0000259" key="14">
    <source>
        <dbReference type="Pfam" id="PF01179"/>
    </source>
</evidence>
<evidence type="ECO:0000256" key="11">
    <source>
        <dbReference type="PIRSR" id="PIRSR600269-50"/>
    </source>
</evidence>
<dbReference type="KEGG" id="nml:Namu_4963"/>
<dbReference type="GO" id="GO:0005507">
    <property type="term" value="F:copper ion binding"/>
    <property type="evidence" value="ECO:0007669"/>
    <property type="project" value="InterPro"/>
</dbReference>
<comment type="similarity">
    <text evidence="4 13">Belongs to the copper/topaquinone oxidase family.</text>
</comment>
<dbReference type="PANTHER" id="PTHR10638">
    <property type="entry name" value="COPPER AMINE OXIDASE"/>
    <property type="match status" value="1"/>
</dbReference>
<feature type="active site" description="Schiff-base intermediate with substrate; via topaquinone" evidence="11">
    <location>
        <position position="386"/>
    </location>
</feature>
<feature type="modified residue" description="2',4',5'-topaquinone" evidence="12">
    <location>
        <position position="386"/>
    </location>
</feature>
<dbReference type="InParanoid" id="C8XA36"/>
<dbReference type="OrthoDB" id="9772590at2"/>
<reference evidence="18" key="1">
    <citation type="submission" date="2009-09" db="EMBL/GenBank/DDBJ databases">
        <title>The complete genome of Nakamurella multipartita DSM 44233.</title>
        <authorList>
            <consortium name="US DOE Joint Genome Institute (JGI-PGF)"/>
            <person name="Lucas S."/>
            <person name="Copeland A."/>
            <person name="Lapidus A."/>
            <person name="Glavina del Rio T."/>
            <person name="Dalin E."/>
            <person name="Tice H."/>
            <person name="Bruce D."/>
            <person name="Goodwin L."/>
            <person name="Pitluck S."/>
            <person name="Kyrpides N."/>
            <person name="Mavromatis K."/>
            <person name="Ivanova N."/>
            <person name="Ovchinnikova G."/>
            <person name="Sims D."/>
            <person name="Meincke L."/>
            <person name="Brettin T."/>
            <person name="Detter J.C."/>
            <person name="Han C."/>
            <person name="Larimer F."/>
            <person name="Land M."/>
            <person name="Hauser L."/>
            <person name="Markowitz V."/>
            <person name="Cheng J.-F."/>
            <person name="Hugenholtz P."/>
            <person name="Woyke T."/>
            <person name="Wu D."/>
            <person name="Klenk H.-P."/>
            <person name="Eisen J.A."/>
        </authorList>
    </citation>
    <scope>NUCLEOTIDE SEQUENCE [LARGE SCALE GENOMIC DNA]</scope>
    <source>
        <strain evidence="18">ATCC 700099 / DSM 44233 / CIP 104796 / JCM 9543 / NBRC 105858 / Y-104</strain>
    </source>
</reference>
<evidence type="ECO:0000256" key="5">
    <source>
        <dbReference type="ARBA" id="ARBA00011738"/>
    </source>
</evidence>
<keyword evidence="8 13" id="KW-0560">Oxidoreductase</keyword>
<dbReference type="SUPFAM" id="SSF49998">
    <property type="entry name" value="Amine oxidase catalytic domain"/>
    <property type="match status" value="1"/>
</dbReference>
<accession>C8XA36</accession>
<comment type="cofactor">
    <cofactor evidence="1">
        <name>Cu cation</name>
        <dbReference type="ChEBI" id="CHEBI:23378"/>
    </cofactor>
</comment>
<dbReference type="HOGENOM" id="CLU_011500_3_2_11"/>
<evidence type="ECO:0000256" key="10">
    <source>
        <dbReference type="ARBA" id="ARBA00023211"/>
    </source>
</evidence>
<comment type="subunit">
    <text evidence="5">Homodimer.</text>
</comment>
<evidence type="ECO:0000259" key="15">
    <source>
        <dbReference type="Pfam" id="PF02728"/>
    </source>
</evidence>
<evidence type="ECO:0000256" key="6">
    <source>
        <dbReference type="ARBA" id="ARBA00022723"/>
    </source>
</evidence>
<dbReference type="AlphaFoldDB" id="C8XA36"/>
<dbReference type="InterPro" id="IPR015798">
    <property type="entry name" value="Cu_amine_oxidase_C"/>
</dbReference>
<evidence type="ECO:0000256" key="4">
    <source>
        <dbReference type="ARBA" id="ARBA00007983"/>
    </source>
</evidence>
<evidence type="ECO:0000256" key="9">
    <source>
        <dbReference type="ARBA" id="ARBA00023008"/>
    </source>
</evidence>
<evidence type="ECO:0000256" key="7">
    <source>
        <dbReference type="ARBA" id="ARBA00022772"/>
    </source>
</evidence>
<evidence type="ECO:0000256" key="3">
    <source>
        <dbReference type="ARBA" id="ARBA00001947"/>
    </source>
</evidence>
<feature type="domain" description="Copper amine oxidase catalytic" evidence="14">
    <location>
        <begin position="226"/>
        <end position="629"/>
    </location>
</feature>
<feature type="domain" description="Copper amine oxidase N3-terminal" evidence="15">
    <location>
        <begin position="99"/>
        <end position="197"/>
    </location>
</feature>
<dbReference type="InterPro" id="IPR015802">
    <property type="entry name" value="Cu_amine_oxidase_N3"/>
</dbReference>
<evidence type="ECO:0000256" key="8">
    <source>
        <dbReference type="ARBA" id="ARBA00023002"/>
    </source>
</evidence>
<dbReference type="RefSeq" id="WP_015750044.1">
    <property type="nucleotide sequence ID" value="NC_013235.1"/>
</dbReference>
<dbReference type="GO" id="GO:0009308">
    <property type="term" value="P:amine metabolic process"/>
    <property type="evidence" value="ECO:0007669"/>
    <property type="project" value="UniProtKB-UniRule"/>
</dbReference>
<dbReference type="GO" id="GO:0048038">
    <property type="term" value="F:quinone binding"/>
    <property type="evidence" value="ECO:0007669"/>
    <property type="project" value="InterPro"/>
</dbReference>
<sequence>MSRHPLDSLSAEEFRRTTGALRASGDLVPTRRFASITLDEPAKADVLAWREGDPIVRRSLSVLWDRADNKTYEAIVELAESGADADRVVSFTHIPGVTPNFTPDEWHDCEVAMKANPDVVAALAERGLTDLDLVLIDVWTYGKALMPEKYRDRRLGWADIWVRSSPTGNPYANPVSGMKLIVDMNTMELLEIDRADVVAAPAPVMGEYEPALVPGQTLREDIKALDIIQPDGPSFEVDGNVIKWQNWTFRLAFNYREGPVIHQVSYNDHGTERDIAYRMSFAEMIVPYRDASFDHYRRTAYDIGEWGIGYMTQSLELGCDCLGEIRYVDAVLTDSLGEPATIKNAICLHEEDNAVLWKHVDSINGRAEVRRARRMVVSIHATVANYEYLVYWRFYQDGNIECEVRATGIMVTTPIPEGEPTPRTGTLVDHRTYAPFHQHFLVARLDLDVDGQHNSVVESDSYALPVGPDNPHGLSVVTEATVIESEAQSARDFNYERQRGWKVVNPNKTNAFGTPVAYKLVPGAAFPVMMEPTTAQYLRAPVMGHTLWVTKHHDDEKWPAGTYPTQSETDDGLTRWIADDESLVNTDVVLWYVFGIHHITRVEDWPIMPVDTISFWLKPFGFFDRNPSLDVPPQPGSGDHCHT</sequence>
<dbReference type="EC" id="1.4.3.-" evidence="13"/>
<name>C8XA36_NAKMY</name>
<dbReference type="eggNOG" id="COG3733">
    <property type="taxonomic scope" value="Bacteria"/>
</dbReference>
<keyword evidence="7 11" id="KW-0801">TPQ</keyword>
<dbReference type="Gene3D" id="3.10.450.40">
    <property type="match status" value="2"/>
</dbReference>
<dbReference type="EMBL" id="CP001737">
    <property type="protein sequence ID" value="ACV81236.1"/>
    <property type="molecule type" value="Genomic_DNA"/>
</dbReference>
<evidence type="ECO:0000313" key="17">
    <source>
        <dbReference type="EMBL" id="ACV81236.1"/>
    </source>
</evidence>
<dbReference type="Pfam" id="PF02728">
    <property type="entry name" value="Cu_amine_oxidN3"/>
    <property type="match status" value="1"/>
</dbReference>
<dbReference type="InterPro" id="IPR054157">
    <property type="entry name" value="AGAO-like_N2"/>
</dbReference>
<dbReference type="Proteomes" id="UP000002218">
    <property type="component" value="Chromosome"/>
</dbReference>
<feature type="domain" description="AGAO-like N2" evidence="16">
    <location>
        <begin position="11"/>
        <end position="80"/>
    </location>
</feature>
<reference evidence="17 18" key="2">
    <citation type="journal article" date="2010" name="Stand. Genomic Sci.">
        <title>Complete genome sequence of Nakamurella multipartita type strain (Y-104).</title>
        <authorList>
            <person name="Tice H."/>
            <person name="Mayilraj S."/>
            <person name="Sims D."/>
            <person name="Lapidus A."/>
            <person name="Nolan M."/>
            <person name="Lucas S."/>
            <person name="Glavina Del Rio T."/>
            <person name="Copeland A."/>
            <person name="Cheng J.F."/>
            <person name="Meincke L."/>
            <person name="Bruce D."/>
            <person name="Goodwin L."/>
            <person name="Pitluck S."/>
            <person name="Ivanova N."/>
            <person name="Mavromatis K."/>
            <person name="Ovchinnikova G."/>
            <person name="Pati A."/>
            <person name="Chen A."/>
            <person name="Palaniappan K."/>
            <person name="Land M."/>
            <person name="Hauser L."/>
            <person name="Chang Y.J."/>
            <person name="Jeffries C.D."/>
            <person name="Detter J.C."/>
            <person name="Brettin T."/>
            <person name="Rohde M."/>
            <person name="Goker M."/>
            <person name="Bristow J."/>
            <person name="Eisen J.A."/>
            <person name="Markowitz V."/>
            <person name="Hugenholtz P."/>
            <person name="Kyrpides N.C."/>
            <person name="Klenk H.P."/>
            <person name="Chen F."/>
        </authorList>
    </citation>
    <scope>NUCLEOTIDE SEQUENCE [LARGE SCALE GENOMIC DNA]</scope>
    <source>
        <strain evidence="18">ATCC 700099 / DSM 44233 / CIP 104796 / JCM 9543 / NBRC 105858 / Y-104</strain>
    </source>
</reference>
<keyword evidence="18" id="KW-1185">Reference proteome</keyword>
<keyword evidence="6 13" id="KW-0479">Metal-binding</keyword>
<dbReference type="PROSITE" id="PS01164">
    <property type="entry name" value="COPPER_AMINE_OXID_1"/>
    <property type="match status" value="1"/>
</dbReference>
<dbReference type="NCBIfam" id="NF008559">
    <property type="entry name" value="PRK11504.1"/>
    <property type="match status" value="1"/>
</dbReference>
<keyword evidence="9 13" id="KW-0186">Copper</keyword>
<evidence type="ECO:0000256" key="1">
    <source>
        <dbReference type="ARBA" id="ARBA00001935"/>
    </source>
</evidence>
<proteinExistence type="inferred from homology"/>
<comment type="cofactor">
    <cofactor evidence="3">
        <name>Zn(2+)</name>
        <dbReference type="ChEBI" id="CHEBI:29105"/>
    </cofactor>
</comment>
<organism evidence="17 18">
    <name type="scientific">Nakamurella multipartita (strain ATCC 700099 / DSM 44233 / CIP 104796 / JCM 9543 / NBRC 105858 / Y-104)</name>
    <name type="common">Microsphaera multipartita</name>
    <dbReference type="NCBI Taxonomy" id="479431"/>
    <lineage>
        <taxon>Bacteria</taxon>
        <taxon>Bacillati</taxon>
        <taxon>Actinomycetota</taxon>
        <taxon>Actinomycetes</taxon>
        <taxon>Nakamurellales</taxon>
        <taxon>Nakamurellaceae</taxon>
        <taxon>Nakamurella</taxon>
    </lineage>
</organism>
<dbReference type="PANTHER" id="PTHR10638:SF86">
    <property type="entry name" value="COPPER AMINE OXIDASE 1-RELATED"/>
    <property type="match status" value="1"/>
</dbReference>
<comment type="cofactor">
    <cofactor evidence="2">
        <name>Mn(2+)</name>
        <dbReference type="ChEBI" id="CHEBI:29035"/>
    </cofactor>
</comment>
<comment type="cofactor">
    <cofactor evidence="13">
        <name>Cu cation</name>
        <dbReference type="ChEBI" id="CHEBI:23378"/>
    </cofactor>
    <text evidence="13">Contains 1 topaquinone per subunit.</text>
</comment>
<gene>
    <name evidence="17" type="ordered locus">Namu_4963</name>
</gene>
<dbReference type="SUPFAM" id="SSF54416">
    <property type="entry name" value="Amine oxidase N-terminal region"/>
    <property type="match status" value="2"/>
</dbReference>
<feature type="active site" description="Proton acceptor" evidence="11">
    <location>
        <position position="302"/>
    </location>
</feature>
<evidence type="ECO:0000259" key="16">
    <source>
        <dbReference type="Pfam" id="PF21994"/>
    </source>
</evidence>
<dbReference type="InterPro" id="IPR049948">
    <property type="entry name" value="Cu_Am_ox_TPQ-bd"/>
</dbReference>
<keyword evidence="10" id="KW-0464">Manganese</keyword>
<evidence type="ECO:0000256" key="12">
    <source>
        <dbReference type="PIRSR" id="PIRSR600269-51"/>
    </source>
</evidence>
<dbReference type="Gene3D" id="2.70.98.20">
    <property type="entry name" value="Copper amine oxidase, catalytic domain"/>
    <property type="match status" value="1"/>
</dbReference>
<evidence type="ECO:0000256" key="13">
    <source>
        <dbReference type="RuleBase" id="RU000672"/>
    </source>
</evidence>